<dbReference type="EC" id="3.2.1.8" evidence="3 9"/>
<gene>
    <name evidence="14" type="ORF">Raf01_34720</name>
</gene>
<proteinExistence type="inferred from homology"/>
<feature type="domain" description="GH11" evidence="13">
    <location>
        <begin position="82"/>
        <end position="272"/>
    </location>
</feature>
<dbReference type="AlphaFoldDB" id="A0A8J3QPX0"/>
<dbReference type="PROSITE" id="PS51761">
    <property type="entry name" value="GH11_3"/>
    <property type="match status" value="1"/>
</dbReference>
<evidence type="ECO:0000313" key="15">
    <source>
        <dbReference type="Proteomes" id="UP000642748"/>
    </source>
</evidence>
<dbReference type="GO" id="GO:0031176">
    <property type="term" value="F:endo-1,4-beta-xylanase activity"/>
    <property type="evidence" value="ECO:0007669"/>
    <property type="project" value="UniProtKB-UniRule"/>
</dbReference>
<dbReference type="InterPro" id="IPR013320">
    <property type="entry name" value="ConA-like_dom_sf"/>
</dbReference>
<evidence type="ECO:0000256" key="4">
    <source>
        <dbReference type="ARBA" id="ARBA00022651"/>
    </source>
</evidence>
<dbReference type="Pfam" id="PF00553">
    <property type="entry name" value="CBM_2"/>
    <property type="match status" value="1"/>
</dbReference>
<comment type="pathway">
    <text evidence="2 9">Glycan degradation; xylan degradation.</text>
</comment>
<dbReference type="InterPro" id="IPR001919">
    <property type="entry name" value="CBD2"/>
</dbReference>
<feature type="transmembrane region" description="Helical" evidence="11">
    <location>
        <begin position="56"/>
        <end position="77"/>
    </location>
</feature>
<dbReference type="SUPFAM" id="SSF49899">
    <property type="entry name" value="Concanavalin A-like lectins/glucanases"/>
    <property type="match status" value="1"/>
</dbReference>
<dbReference type="InterPro" id="IPR001137">
    <property type="entry name" value="Glyco_hydro_11"/>
</dbReference>
<dbReference type="UniPathway" id="UPA00114"/>
<evidence type="ECO:0000313" key="14">
    <source>
        <dbReference type="EMBL" id="GIH15300.1"/>
    </source>
</evidence>
<dbReference type="GO" id="GO:0045493">
    <property type="term" value="P:xylan catabolic process"/>
    <property type="evidence" value="ECO:0007669"/>
    <property type="project" value="UniProtKB-UniRule"/>
</dbReference>
<keyword evidence="5 9" id="KW-0378">Hydrolase</keyword>
<evidence type="ECO:0000256" key="5">
    <source>
        <dbReference type="ARBA" id="ARBA00022801"/>
    </source>
</evidence>
<keyword evidence="11" id="KW-1133">Transmembrane helix</keyword>
<feature type="active site" description="Nucleophile" evidence="9">
    <location>
        <position position="168"/>
    </location>
</feature>
<keyword evidence="7 9" id="KW-0326">Glycosidase</keyword>
<comment type="caution">
    <text evidence="14">The sequence shown here is derived from an EMBL/GenBank/DDBJ whole genome shotgun (WGS) entry which is preliminary data.</text>
</comment>
<evidence type="ECO:0000259" key="13">
    <source>
        <dbReference type="PROSITE" id="PS51761"/>
    </source>
</evidence>
<dbReference type="PROSITE" id="PS00776">
    <property type="entry name" value="GH11_1"/>
    <property type="match status" value="1"/>
</dbReference>
<dbReference type="PANTHER" id="PTHR46828:SF2">
    <property type="entry name" value="ENDO-1,4-BETA-XYLANASE A-RELATED"/>
    <property type="match status" value="1"/>
</dbReference>
<keyword evidence="11" id="KW-0472">Membrane</keyword>
<dbReference type="Gene3D" id="2.60.120.180">
    <property type="match status" value="1"/>
</dbReference>
<name>A0A8J3QPX0_9ACTN</name>
<accession>A0A8J3QPX0</accession>
<evidence type="ECO:0000256" key="11">
    <source>
        <dbReference type="SAM" id="Phobius"/>
    </source>
</evidence>
<feature type="region of interest" description="Disordered" evidence="10">
    <location>
        <begin position="265"/>
        <end position="308"/>
    </location>
</feature>
<evidence type="ECO:0000256" key="10">
    <source>
        <dbReference type="SAM" id="MobiDB-lite"/>
    </source>
</evidence>
<keyword evidence="4 9" id="KW-0858">Xylan degradation</keyword>
<dbReference type="InterPro" id="IPR013319">
    <property type="entry name" value="GH11/12"/>
</dbReference>
<keyword evidence="15" id="KW-1185">Reference proteome</keyword>
<evidence type="ECO:0000256" key="7">
    <source>
        <dbReference type="ARBA" id="ARBA00023295"/>
    </source>
</evidence>
<dbReference type="InterPro" id="IPR033123">
    <property type="entry name" value="GH11_dom"/>
</dbReference>
<dbReference type="Gene3D" id="2.60.40.290">
    <property type="match status" value="1"/>
</dbReference>
<protein>
    <recommendedName>
        <fullName evidence="3 9">endo-1,4-beta-xylanase</fullName>
        <ecNumber evidence="3 9">3.2.1.8</ecNumber>
    </recommendedName>
</protein>
<feature type="region of interest" description="Disordered" evidence="10">
    <location>
        <begin position="1"/>
        <end position="41"/>
    </location>
</feature>
<dbReference type="SUPFAM" id="SSF49384">
    <property type="entry name" value="Carbohydrate-binding domain"/>
    <property type="match status" value="1"/>
</dbReference>
<dbReference type="PROSITE" id="PS51173">
    <property type="entry name" value="CBM2"/>
    <property type="match status" value="1"/>
</dbReference>
<feature type="compositionally biased region" description="Pro residues" evidence="10">
    <location>
        <begin position="275"/>
        <end position="299"/>
    </location>
</feature>
<reference evidence="14" key="1">
    <citation type="submission" date="2021-01" db="EMBL/GenBank/DDBJ databases">
        <title>Whole genome shotgun sequence of Rugosimonospora africana NBRC 104875.</title>
        <authorList>
            <person name="Komaki H."/>
            <person name="Tamura T."/>
        </authorList>
    </citation>
    <scope>NUCLEOTIDE SEQUENCE</scope>
    <source>
        <strain evidence="14">NBRC 104875</strain>
    </source>
</reference>
<dbReference type="PRINTS" id="PR00911">
    <property type="entry name" value="GLHYDRLASE11"/>
</dbReference>
<evidence type="ECO:0000256" key="3">
    <source>
        <dbReference type="ARBA" id="ARBA00012590"/>
    </source>
</evidence>
<comment type="similarity">
    <text evidence="9">Belongs to the glycosyl hydrolase 11 (cellulase G) family.</text>
</comment>
<dbReference type="EMBL" id="BONZ01000032">
    <property type="protein sequence ID" value="GIH15300.1"/>
    <property type="molecule type" value="Genomic_DNA"/>
</dbReference>
<dbReference type="InterPro" id="IPR012291">
    <property type="entry name" value="CBM2_carb-bd_dom_sf"/>
</dbReference>
<dbReference type="InterPro" id="IPR018208">
    <property type="entry name" value="GH11_AS_1"/>
</dbReference>
<evidence type="ECO:0000259" key="12">
    <source>
        <dbReference type="PROSITE" id="PS51173"/>
    </source>
</evidence>
<comment type="catalytic activity">
    <reaction evidence="1 9">
        <text>Endohydrolysis of (1-&gt;4)-beta-D-xylosidic linkages in xylans.</text>
        <dbReference type="EC" id="3.2.1.8"/>
    </reaction>
</comment>
<evidence type="ECO:0000256" key="2">
    <source>
        <dbReference type="ARBA" id="ARBA00004851"/>
    </source>
</evidence>
<keyword evidence="6 9" id="KW-0119">Carbohydrate metabolism</keyword>
<evidence type="ECO:0000256" key="1">
    <source>
        <dbReference type="ARBA" id="ARBA00000681"/>
    </source>
</evidence>
<sequence length="403" mass="41365">MTISHPDPLPAVCHKHRNRAAWPARPPSPEASRDKEGITHMNDAPVRSRSRRRTRIRLLIGGACAAALAAAILPGIANAATQICSPQTGTNGGNYYSFWNNGQGSSCITLNSGTNYSSTWSSIGDWVGGVGWNPGSTSRTISYTGSLNGSGGTALMTLYGWSTNPLVEYYVIDNWIGSPNTAGTNMGTMTSDGGTYTIIKHQQVNQPSIQGTATFWQYLAIRTSKRTGGGTITFSNFVNAWASHGMNLGTMNYQIMATEAWGGGSGSSSVSIGGSPPPTTTPPTTTPPTTAPPTSPPPTGGGGSGCRATYSVANSWQGGFNASVTVTNAGSSTLNGWTVHLTLPSGQSIASLWNGVNSGTSGAVTVKNAAYNGTLGAGASTSFGYTGSGDGSQTPSNISCTSP</sequence>
<feature type="active site" description="Proton donor" evidence="9">
    <location>
        <position position="259"/>
    </location>
</feature>
<organism evidence="14 15">
    <name type="scientific">Rugosimonospora africana</name>
    <dbReference type="NCBI Taxonomy" id="556532"/>
    <lineage>
        <taxon>Bacteria</taxon>
        <taxon>Bacillati</taxon>
        <taxon>Actinomycetota</taxon>
        <taxon>Actinomycetes</taxon>
        <taxon>Micromonosporales</taxon>
        <taxon>Micromonosporaceae</taxon>
        <taxon>Rugosimonospora</taxon>
    </lineage>
</organism>
<dbReference type="Pfam" id="PF00457">
    <property type="entry name" value="Glyco_hydro_11"/>
    <property type="match status" value="1"/>
</dbReference>
<dbReference type="GO" id="GO:0030247">
    <property type="term" value="F:polysaccharide binding"/>
    <property type="evidence" value="ECO:0007669"/>
    <property type="project" value="UniProtKB-UniRule"/>
</dbReference>
<dbReference type="SMART" id="SM00637">
    <property type="entry name" value="CBD_II"/>
    <property type="match status" value="1"/>
</dbReference>
<evidence type="ECO:0000256" key="6">
    <source>
        <dbReference type="ARBA" id="ARBA00023277"/>
    </source>
</evidence>
<feature type="domain" description="CBM2" evidence="12">
    <location>
        <begin position="299"/>
        <end position="403"/>
    </location>
</feature>
<dbReference type="Proteomes" id="UP000642748">
    <property type="component" value="Unassembled WGS sequence"/>
</dbReference>
<dbReference type="PANTHER" id="PTHR46828">
    <property type="entry name" value="ENDO-1,4-BETA-XYLANASE A-RELATED"/>
    <property type="match status" value="1"/>
</dbReference>
<evidence type="ECO:0000256" key="9">
    <source>
        <dbReference type="PROSITE-ProRule" id="PRU01097"/>
    </source>
</evidence>
<dbReference type="InterPro" id="IPR008965">
    <property type="entry name" value="CBM2/CBM3_carb-bd_dom_sf"/>
</dbReference>
<keyword evidence="8 9" id="KW-0624">Polysaccharide degradation</keyword>
<keyword evidence="11" id="KW-0812">Transmembrane</keyword>
<evidence type="ECO:0000256" key="8">
    <source>
        <dbReference type="ARBA" id="ARBA00023326"/>
    </source>
</evidence>